<organism evidence="3 4">
    <name type="scientific">Acetobacter musti</name>
    <dbReference type="NCBI Taxonomy" id="864732"/>
    <lineage>
        <taxon>Bacteria</taxon>
        <taxon>Pseudomonadati</taxon>
        <taxon>Pseudomonadota</taxon>
        <taxon>Alphaproteobacteria</taxon>
        <taxon>Acetobacterales</taxon>
        <taxon>Acetobacteraceae</taxon>
        <taxon>Acetobacter</taxon>
    </lineage>
</organism>
<name>A0ABX0JPU5_9PROT</name>
<feature type="signal peptide" evidence="2">
    <location>
        <begin position="1"/>
        <end position="27"/>
    </location>
</feature>
<evidence type="ECO:0000313" key="4">
    <source>
        <dbReference type="Proteomes" id="UP000635278"/>
    </source>
</evidence>
<evidence type="ECO:0000256" key="1">
    <source>
        <dbReference type="SAM" id="MobiDB-lite"/>
    </source>
</evidence>
<proteinExistence type="predicted"/>
<accession>A0ABX0JPU5</accession>
<feature type="region of interest" description="Disordered" evidence="1">
    <location>
        <begin position="86"/>
        <end position="106"/>
    </location>
</feature>
<dbReference type="RefSeq" id="WP_173583390.1">
    <property type="nucleotide sequence ID" value="NZ_WOTB01000011.1"/>
</dbReference>
<evidence type="ECO:0000256" key="2">
    <source>
        <dbReference type="SAM" id="SignalP"/>
    </source>
</evidence>
<dbReference type="EMBL" id="WOTB01000011">
    <property type="protein sequence ID" value="NHN85005.1"/>
    <property type="molecule type" value="Genomic_DNA"/>
</dbReference>
<dbReference type="PROSITE" id="PS51257">
    <property type="entry name" value="PROKAR_LIPOPROTEIN"/>
    <property type="match status" value="1"/>
</dbReference>
<gene>
    <name evidence="3" type="ORF">GOB93_10170</name>
</gene>
<evidence type="ECO:0000313" key="3">
    <source>
        <dbReference type="EMBL" id="NHN85005.1"/>
    </source>
</evidence>
<sequence length="143" mass="15260">MKQTWGNACFTGLLCSCLTGCAGISSALNTVQATPRMLDDHTVAVSGSGSGTDSMSSVQQAVFRSAARTAKSSGYQYFLVLNEQKTQVPGPSSSYGSKQSRRTYQLAQPRDELTARFYRTGETDPNQPGLFNVDSVLAESSGQ</sequence>
<feature type="region of interest" description="Disordered" evidence="1">
    <location>
        <begin position="121"/>
        <end position="143"/>
    </location>
</feature>
<protein>
    <recommendedName>
        <fullName evidence="5">Lipoprotein</fullName>
    </recommendedName>
</protein>
<reference evidence="3 4" key="1">
    <citation type="journal article" date="2020" name="Int. J. Syst. Evol. Microbiol.">
        <title>Novel acetic acid bacteria from cider fermentations: Acetobacter conturbans sp. nov. and Acetobacter fallax sp. nov.</title>
        <authorList>
            <person name="Sombolestani A.S."/>
            <person name="Cleenwerck I."/>
            <person name="Cnockaert M."/>
            <person name="Borremans W."/>
            <person name="Wieme A.D."/>
            <person name="De Vuyst L."/>
            <person name="Vandamme P."/>
        </authorList>
    </citation>
    <scope>NUCLEOTIDE SEQUENCE [LARGE SCALE GENOMIC DNA]</scope>
    <source>
        <strain evidence="3 4">LMG 30640</strain>
    </source>
</reference>
<dbReference type="Proteomes" id="UP000635278">
    <property type="component" value="Unassembled WGS sequence"/>
</dbReference>
<keyword evidence="2" id="KW-0732">Signal</keyword>
<feature type="chain" id="PRO_5046206740" description="Lipoprotein" evidence="2">
    <location>
        <begin position="28"/>
        <end position="143"/>
    </location>
</feature>
<comment type="caution">
    <text evidence="3">The sequence shown here is derived from an EMBL/GenBank/DDBJ whole genome shotgun (WGS) entry which is preliminary data.</text>
</comment>
<evidence type="ECO:0008006" key="5">
    <source>
        <dbReference type="Google" id="ProtNLM"/>
    </source>
</evidence>
<keyword evidence="4" id="KW-1185">Reference proteome</keyword>